<name>A0A1J4JMC4_9EUKA</name>
<accession>A0A1J4JMC4</accession>
<dbReference type="VEuPathDB" id="TrichDB:TRFO_33077"/>
<keyword evidence="2" id="KW-1185">Reference proteome</keyword>
<dbReference type="InterPro" id="IPR011990">
    <property type="entry name" value="TPR-like_helical_dom_sf"/>
</dbReference>
<organism evidence="1 2">
    <name type="scientific">Tritrichomonas foetus</name>
    <dbReference type="NCBI Taxonomy" id="1144522"/>
    <lineage>
        <taxon>Eukaryota</taxon>
        <taxon>Metamonada</taxon>
        <taxon>Parabasalia</taxon>
        <taxon>Tritrichomonadida</taxon>
        <taxon>Tritrichomonadidae</taxon>
        <taxon>Tritrichomonas</taxon>
    </lineage>
</organism>
<sequence length="610" mass="70704">MITVPSPELLIYQNSPYYEQQILKHECDSAMDDDLQLAQIAIDRTIKDFNRNEYFFERDRLKKVLISVESLYIPVSKIALLLGTICTNINKIDSAIYWFKIAASRGNISALISLGLIYAKGHVDKYHVSRDQFNSYKIALKWFLRAYRRGSLEAVQFIADIYSQETDFSKSLHFYFQNYQASNSLYSKIMISSTLSSLTIPEKANIWFHSAAAQGNLFAVSQLLEKPEIKYHHLWEQLYQKYTFHELEKDFKRPLLKENSTTISEMPQLNDLFWSLDKINSHINSGVLLTIPNPNYFRERSPSLELDKCNMNSHNLNSSMNNFINNMNSFNNNNYYNGINNVNSMESCWMKGECGNVNGEKEDHFWYKMQNNNGNGFTFKNSDFYDIGMRDEVYGRIKIPSFFPSTNKSNLLVQAFYYASEKYERRNLCLSQKLLWKSGIRNFLQLYDLLFYYEKKKSKNTTALVQCGLLAAILDENIESRKLFQKAAQRGSLQGCLLYGLSNFHGDSFKEHHIGTAYLAKCMTDPIALAHIGLANQDENYLNRALEFLRVQNRFELYEFVGDLFAKGIKLPRNNDIAFVWYGAAMNEMEEKGEDTSGIIKKLNSLSKKL</sequence>
<dbReference type="GeneID" id="94843572"/>
<protein>
    <submittedName>
        <fullName evidence="1">Uncharacterized protein</fullName>
    </submittedName>
</protein>
<dbReference type="RefSeq" id="XP_068353391.1">
    <property type="nucleotide sequence ID" value="XM_068508868.1"/>
</dbReference>
<evidence type="ECO:0000313" key="1">
    <source>
        <dbReference type="EMBL" id="OHT00255.1"/>
    </source>
</evidence>
<dbReference type="Gene3D" id="1.25.40.10">
    <property type="entry name" value="Tetratricopeptide repeat domain"/>
    <property type="match status" value="1"/>
</dbReference>
<dbReference type="SUPFAM" id="SSF81901">
    <property type="entry name" value="HCP-like"/>
    <property type="match status" value="1"/>
</dbReference>
<reference evidence="1" key="1">
    <citation type="submission" date="2016-10" db="EMBL/GenBank/DDBJ databases">
        <authorList>
            <person name="Benchimol M."/>
            <person name="Almeida L.G."/>
            <person name="Vasconcelos A.T."/>
            <person name="Perreira-Neves A."/>
            <person name="Rosa I.A."/>
            <person name="Tasca T."/>
            <person name="Bogo M.R."/>
            <person name="de Souza W."/>
        </authorList>
    </citation>
    <scope>NUCLEOTIDE SEQUENCE [LARGE SCALE GENOMIC DNA]</scope>
    <source>
        <strain evidence="1">K</strain>
    </source>
</reference>
<evidence type="ECO:0000313" key="2">
    <source>
        <dbReference type="Proteomes" id="UP000179807"/>
    </source>
</evidence>
<proteinExistence type="predicted"/>
<dbReference type="AlphaFoldDB" id="A0A1J4JMC4"/>
<dbReference type="Pfam" id="PF08238">
    <property type="entry name" value="Sel1"/>
    <property type="match status" value="5"/>
</dbReference>
<dbReference type="EMBL" id="MLAK01000963">
    <property type="protein sequence ID" value="OHT00255.1"/>
    <property type="molecule type" value="Genomic_DNA"/>
</dbReference>
<comment type="caution">
    <text evidence="1">The sequence shown here is derived from an EMBL/GenBank/DDBJ whole genome shotgun (WGS) entry which is preliminary data.</text>
</comment>
<dbReference type="InterPro" id="IPR006597">
    <property type="entry name" value="Sel1-like"/>
</dbReference>
<gene>
    <name evidence="1" type="ORF">TRFO_33077</name>
</gene>
<dbReference type="Proteomes" id="UP000179807">
    <property type="component" value="Unassembled WGS sequence"/>
</dbReference>